<gene>
    <name evidence="1" type="ORF">K488DRAFT_24586</name>
</gene>
<evidence type="ECO:0000313" key="1">
    <source>
        <dbReference type="EMBL" id="KAI0034752.1"/>
    </source>
</evidence>
<keyword evidence="2" id="KW-1185">Reference proteome</keyword>
<feature type="non-terminal residue" evidence="1">
    <location>
        <position position="144"/>
    </location>
</feature>
<sequence length="144" mass="16155">VAYTDGATSNNQDASRRVAGFGIHWYDDVSERCPGKPGEGKTNNFAELLAIIRVLELMGEDGRPLRILSDSEYAIKAFERLAKWKRNGWRLDGGKPVKNLLMIRYMVALRDLRRARGFKVEIAHVKGHGDDQGNIRADFLARAG</sequence>
<evidence type="ECO:0000313" key="2">
    <source>
        <dbReference type="Proteomes" id="UP000814128"/>
    </source>
</evidence>
<proteinExistence type="predicted"/>
<name>A0ACB8QSV7_9AGAM</name>
<reference evidence="1" key="1">
    <citation type="submission" date="2021-02" db="EMBL/GenBank/DDBJ databases">
        <authorList>
            <consortium name="DOE Joint Genome Institute"/>
            <person name="Ahrendt S."/>
            <person name="Looney B.P."/>
            <person name="Miyauchi S."/>
            <person name="Morin E."/>
            <person name="Drula E."/>
            <person name="Courty P.E."/>
            <person name="Chicoki N."/>
            <person name="Fauchery L."/>
            <person name="Kohler A."/>
            <person name="Kuo A."/>
            <person name="Labutti K."/>
            <person name="Pangilinan J."/>
            <person name="Lipzen A."/>
            <person name="Riley R."/>
            <person name="Andreopoulos W."/>
            <person name="He G."/>
            <person name="Johnson J."/>
            <person name="Barry K.W."/>
            <person name="Grigoriev I.V."/>
            <person name="Nagy L."/>
            <person name="Hibbett D."/>
            <person name="Henrissat B."/>
            <person name="Matheny P.B."/>
            <person name="Labbe J."/>
            <person name="Martin F."/>
        </authorList>
    </citation>
    <scope>NUCLEOTIDE SEQUENCE</scope>
    <source>
        <strain evidence="1">EC-137</strain>
    </source>
</reference>
<dbReference type="Proteomes" id="UP000814128">
    <property type="component" value="Unassembled WGS sequence"/>
</dbReference>
<reference evidence="1" key="2">
    <citation type="journal article" date="2022" name="New Phytol.">
        <title>Evolutionary transition to the ectomycorrhizal habit in the genomes of a hyperdiverse lineage of mushroom-forming fungi.</title>
        <authorList>
            <person name="Looney B."/>
            <person name="Miyauchi S."/>
            <person name="Morin E."/>
            <person name="Drula E."/>
            <person name="Courty P.E."/>
            <person name="Kohler A."/>
            <person name="Kuo A."/>
            <person name="LaButti K."/>
            <person name="Pangilinan J."/>
            <person name="Lipzen A."/>
            <person name="Riley R."/>
            <person name="Andreopoulos W."/>
            <person name="He G."/>
            <person name="Johnson J."/>
            <person name="Nolan M."/>
            <person name="Tritt A."/>
            <person name="Barry K.W."/>
            <person name="Grigoriev I.V."/>
            <person name="Nagy L.G."/>
            <person name="Hibbett D."/>
            <person name="Henrissat B."/>
            <person name="Matheny P.B."/>
            <person name="Labbe J."/>
            <person name="Martin F.M."/>
        </authorList>
    </citation>
    <scope>NUCLEOTIDE SEQUENCE</scope>
    <source>
        <strain evidence="1">EC-137</strain>
    </source>
</reference>
<feature type="non-terminal residue" evidence="1">
    <location>
        <position position="1"/>
    </location>
</feature>
<comment type="caution">
    <text evidence="1">The sequence shown here is derived from an EMBL/GenBank/DDBJ whole genome shotgun (WGS) entry which is preliminary data.</text>
</comment>
<dbReference type="EMBL" id="MU273495">
    <property type="protein sequence ID" value="KAI0034752.1"/>
    <property type="molecule type" value="Genomic_DNA"/>
</dbReference>
<accession>A0ACB8QSV7</accession>
<organism evidence="1 2">
    <name type="scientific">Vararia minispora EC-137</name>
    <dbReference type="NCBI Taxonomy" id="1314806"/>
    <lineage>
        <taxon>Eukaryota</taxon>
        <taxon>Fungi</taxon>
        <taxon>Dikarya</taxon>
        <taxon>Basidiomycota</taxon>
        <taxon>Agaricomycotina</taxon>
        <taxon>Agaricomycetes</taxon>
        <taxon>Russulales</taxon>
        <taxon>Lachnocladiaceae</taxon>
        <taxon>Vararia</taxon>
    </lineage>
</organism>
<protein>
    <submittedName>
        <fullName evidence="1">Ribonuclease H-like domain-containing protein</fullName>
    </submittedName>
</protein>